<comment type="function">
    <text evidence="7">Activator of cell division through the inhibition of FtsZ GTPase activity, therefore promoting FtsZ assembly into bundles of protofilaments necessary for the formation of the division Z ring. It is recruited early at mid-cell but it is not essential for cell division.</text>
</comment>
<dbReference type="AlphaFoldDB" id="D0MFI9"/>
<dbReference type="InterPro" id="IPR007838">
    <property type="entry name" value="Cell_div_ZapA-like"/>
</dbReference>
<dbReference type="Pfam" id="PF05164">
    <property type="entry name" value="ZapA"/>
    <property type="match status" value="1"/>
</dbReference>
<dbReference type="EMBL" id="CP001807">
    <property type="protein sequence ID" value="ACY47516.1"/>
    <property type="molecule type" value="Genomic_DNA"/>
</dbReference>
<dbReference type="eggNOG" id="COG3027">
    <property type="taxonomic scope" value="Bacteria"/>
</dbReference>
<dbReference type="GO" id="GO:0030428">
    <property type="term" value="C:cell septum"/>
    <property type="evidence" value="ECO:0007669"/>
    <property type="project" value="TreeGrafter"/>
</dbReference>
<reference evidence="11 12" key="1">
    <citation type="journal article" date="2009" name="Stand. Genomic Sci.">
        <title>Complete genome sequence of Rhodothermus marinus type strain (R-10).</title>
        <authorList>
            <person name="Nolan M."/>
            <person name="Tindall B.J."/>
            <person name="Pomrenke H."/>
            <person name="Lapidus A."/>
            <person name="Copeland A."/>
            <person name="Glavina Del Rio T."/>
            <person name="Lucas S."/>
            <person name="Chen F."/>
            <person name="Tice H."/>
            <person name="Cheng J.F."/>
            <person name="Saunders E."/>
            <person name="Han C."/>
            <person name="Bruce D."/>
            <person name="Goodwin L."/>
            <person name="Chain P."/>
            <person name="Pitluck S."/>
            <person name="Ovchinikova G."/>
            <person name="Pati A."/>
            <person name="Ivanova N."/>
            <person name="Mavromatis K."/>
            <person name="Chen A."/>
            <person name="Palaniappan K."/>
            <person name="Land M."/>
            <person name="Hauser L."/>
            <person name="Chang Y.J."/>
            <person name="Jeffries C.D."/>
            <person name="Brettin T."/>
            <person name="Goker M."/>
            <person name="Bristow J."/>
            <person name="Eisen J.A."/>
            <person name="Markowitz V."/>
            <person name="Hugenholtz P."/>
            <person name="Kyrpides N.C."/>
            <person name="Klenk H.P."/>
            <person name="Detter J.C."/>
        </authorList>
    </citation>
    <scope>NUCLEOTIDE SEQUENCE [LARGE SCALE GENOMIC DNA]</scope>
    <source>
        <strain evidence="12">ATCC 43812 / DSM 4252 / R-10</strain>
    </source>
</reference>
<evidence type="ECO:0000256" key="3">
    <source>
        <dbReference type="ARBA" id="ARBA00022490"/>
    </source>
</evidence>
<dbReference type="GO" id="GO:0005829">
    <property type="term" value="C:cytosol"/>
    <property type="evidence" value="ECO:0007669"/>
    <property type="project" value="TreeGrafter"/>
</dbReference>
<comment type="subcellular location">
    <subcellularLocation>
        <location evidence="1">Cytoplasm</location>
    </subcellularLocation>
</comment>
<evidence type="ECO:0000256" key="1">
    <source>
        <dbReference type="ARBA" id="ARBA00004496"/>
    </source>
</evidence>
<evidence type="ECO:0000256" key="8">
    <source>
        <dbReference type="ARBA" id="ARBA00026068"/>
    </source>
</evidence>
<dbReference type="InterPro" id="IPR036192">
    <property type="entry name" value="Cell_div_ZapA-like_sf"/>
</dbReference>
<evidence type="ECO:0000313" key="12">
    <source>
        <dbReference type="Proteomes" id="UP000002221"/>
    </source>
</evidence>
<evidence type="ECO:0000256" key="6">
    <source>
        <dbReference type="ARBA" id="ARBA00023306"/>
    </source>
</evidence>
<gene>
    <name evidence="11" type="ordered locus">Rmar_0616</name>
</gene>
<feature type="coiled-coil region" evidence="10">
    <location>
        <begin position="59"/>
        <end position="86"/>
    </location>
</feature>
<evidence type="ECO:0000256" key="7">
    <source>
        <dbReference type="ARBA" id="ARBA00024910"/>
    </source>
</evidence>
<name>D0MFI9_RHOM4</name>
<dbReference type="PANTHER" id="PTHR34981:SF1">
    <property type="entry name" value="CELL DIVISION PROTEIN ZAPA"/>
    <property type="match status" value="1"/>
</dbReference>
<evidence type="ECO:0000313" key="11">
    <source>
        <dbReference type="EMBL" id="ACY47516.1"/>
    </source>
</evidence>
<keyword evidence="5" id="KW-0717">Septation</keyword>
<accession>D0MFI9</accession>
<dbReference type="GO" id="GO:0032153">
    <property type="term" value="C:cell division site"/>
    <property type="evidence" value="ECO:0007669"/>
    <property type="project" value="TreeGrafter"/>
</dbReference>
<evidence type="ECO:0000256" key="5">
    <source>
        <dbReference type="ARBA" id="ARBA00023210"/>
    </source>
</evidence>
<comment type="subunit">
    <text evidence="8">Homodimer. Interacts with FtsZ.</text>
</comment>
<dbReference type="HOGENOM" id="CLU_2181895_0_0_10"/>
<protein>
    <recommendedName>
        <fullName evidence="2">Cell division protein ZapA</fullName>
    </recommendedName>
    <alternativeName>
        <fullName evidence="9">Z ring-associated protein ZapA</fullName>
    </alternativeName>
</protein>
<evidence type="ECO:0000256" key="4">
    <source>
        <dbReference type="ARBA" id="ARBA00022618"/>
    </source>
</evidence>
<dbReference type="PANTHER" id="PTHR34981">
    <property type="entry name" value="CELL DIVISION PROTEIN ZAPA"/>
    <property type="match status" value="1"/>
</dbReference>
<keyword evidence="12" id="KW-1185">Reference proteome</keyword>
<dbReference type="InterPro" id="IPR053712">
    <property type="entry name" value="Bac_CellDiv_Activator"/>
</dbReference>
<organism evidence="11 12">
    <name type="scientific">Rhodothermus marinus (strain ATCC 43812 / DSM 4252 / R-10)</name>
    <name type="common">Rhodothermus obamensis</name>
    <dbReference type="NCBI Taxonomy" id="518766"/>
    <lineage>
        <taxon>Bacteria</taxon>
        <taxon>Pseudomonadati</taxon>
        <taxon>Rhodothermota</taxon>
        <taxon>Rhodothermia</taxon>
        <taxon>Rhodothermales</taxon>
        <taxon>Rhodothermaceae</taxon>
        <taxon>Rhodothermus</taxon>
    </lineage>
</organism>
<evidence type="ECO:0000256" key="10">
    <source>
        <dbReference type="SAM" id="Coils"/>
    </source>
</evidence>
<dbReference type="Gene3D" id="6.10.250.790">
    <property type="match status" value="1"/>
</dbReference>
<keyword evidence="3" id="KW-0963">Cytoplasm</keyword>
<dbReference type="Proteomes" id="UP000002221">
    <property type="component" value="Chromosome"/>
</dbReference>
<dbReference type="GO" id="GO:0000921">
    <property type="term" value="P:septin ring assembly"/>
    <property type="evidence" value="ECO:0007669"/>
    <property type="project" value="TreeGrafter"/>
</dbReference>
<evidence type="ECO:0000256" key="9">
    <source>
        <dbReference type="ARBA" id="ARBA00033158"/>
    </source>
</evidence>
<proteinExistence type="predicted"/>
<dbReference type="OrthoDB" id="1495773at2"/>
<dbReference type="KEGG" id="rmr:Rmar_0616"/>
<dbReference type="RefSeq" id="WP_012843128.1">
    <property type="nucleotide sequence ID" value="NC_013501.1"/>
</dbReference>
<dbReference type="STRING" id="518766.Rmar_0616"/>
<sequence>MALEKSIQISILGRRYPLRVRAEDEALMYRLAAMVEEKMRAFREKHPEQSELTAAVIVALSLAEALHEAQKALQELDETLYETIQELLELLEHLESSATLPEQPASDAI</sequence>
<keyword evidence="6" id="KW-0131">Cell cycle</keyword>
<dbReference type="SUPFAM" id="SSF102829">
    <property type="entry name" value="Cell division protein ZapA-like"/>
    <property type="match status" value="1"/>
</dbReference>
<keyword evidence="4" id="KW-0132">Cell division</keyword>
<evidence type="ECO:0000256" key="2">
    <source>
        <dbReference type="ARBA" id="ARBA00015195"/>
    </source>
</evidence>
<dbReference type="GO" id="GO:0043093">
    <property type="term" value="P:FtsZ-dependent cytokinesis"/>
    <property type="evidence" value="ECO:0007669"/>
    <property type="project" value="TreeGrafter"/>
</dbReference>
<keyword evidence="10" id="KW-0175">Coiled coil</keyword>
<dbReference type="GO" id="GO:0000917">
    <property type="term" value="P:division septum assembly"/>
    <property type="evidence" value="ECO:0007669"/>
    <property type="project" value="UniProtKB-KW"/>
</dbReference>